<evidence type="ECO:0000256" key="1">
    <source>
        <dbReference type="SAM" id="MobiDB-lite"/>
    </source>
</evidence>
<sequence>MALQPCRECGASVSTEAVFCPHCGVPQPTRAGLDSPVEAPGTPPPHAPAQPAAPEPGAADAQAWHYIEEGVRHGPVSQAALREMLHRGEIPPDTPVKSDGALHWLPISRVPGLGADLPPEGTRAAEHQGAPRPGGHPPQHGPTYAQASPEEERNQRSAQTLGHVVYALQAASFLTGVTLFVALVVNYAGRDSVRGTYVNTHFDWQIGTFCWLLLWWIGAAFLGLVAGSAFLFVLIYLPSVVWLLYRVVYGWIRLNEEEPV</sequence>
<evidence type="ECO:0000256" key="2">
    <source>
        <dbReference type="SAM" id="Phobius"/>
    </source>
</evidence>
<protein>
    <recommendedName>
        <fullName evidence="6">GYF domain-containing protein</fullName>
    </recommendedName>
</protein>
<dbReference type="InterPro" id="IPR025640">
    <property type="entry name" value="GYF_2"/>
</dbReference>
<feature type="transmembrane region" description="Helical" evidence="2">
    <location>
        <begin position="164"/>
        <end position="188"/>
    </location>
</feature>
<accession>A0A6J4N7P9</accession>
<feature type="region of interest" description="Disordered" evidence="1">
    <location>
        <begin position="31"/>
        <end position="59"/>
    </location>
</feature>
<evidence type="ECO:0000313" key="5">
    <source>
        <dbReference type="EMBL" id="CAA9375412.1"/>
    </source>
</evidence>
<feature type="transmembrane region" description="Helical" evidence="2">
    <location>
        <begin position="209"/>
        <end position="237"/>
    </location>
</feature>
<dbReference type="EMBL" id="CADCTV010001048">
    <property type="protein sequence ID" value="CAA9375412.1"/>
    <property type="molecule type" value="Genomic_DNA"/>
</dbReference>
<proteinExistence type="predicted"/>
<dbReference type="InterPro" id="IPR026870">
    <property type="entry name" value="Zinc_ribbon_dom"/>
</dbReference>
<gene>
    <name evidence="5" type="ORF">AVDCRST_MAG89-4957</name>
</gene>
<keyword evidence="2" id="KW-0472">Membrane</keyword>
<name>A0A6J4N7P9_9BACT</name>
<feature type="region of interest" description="Disordered" evidence="1">
    <location>
        <begin position="113"/>
        <end position="153"/>
    </location>
</feature>
<evidence type="ECO:0000259" key="3">
    <source>
        <dbReference type="Pfam" id="PF13240"/>
    </source>
</evidence>
<dbReference type="Pfam" id="PF13240">
    <property type="entry name" value="Zn_Ribbon_1"/>
    <property type="match status" value="1"/>
</dbReference>
<feature type="compositionally biased region" description="Pro residues" evidence="1">
    <location>
        <begin position="41"/>
        <end position="54"/>
    </location>
</feature>
<evidence type="ECO:0008006" key="6">
    <source>
        <dbReference type="Google" id="ProtNLM"/>
    </source>
</evidence>
<dbReference type="Pfam" id="PF14237">
    <property type="entry name" value="GYF_2"/>
    <property type="match status" value="1"/>
</dbReference>
<evidence type="ECO:0000259" key="4">
    <source>
        <dbReference type="Pfam" id="PF14237"/>
    </source>
</evidence>
<dbReference type="AlphaFoldDB" id="A0A6J4N7P9"/>
<keyword evidence="2" id="KW-1133">Transmembrane helix</keyword>
<feature type="domain" description="Zinc-ribbon" evidence="3">
    <location>
        <begin position="6"/>
        <end position="24"/>
    </location>
</feature>
<feature type="domain" description="GYF" evidence="4">
    <location>
        <begin position="64"/>
        <end position="113"/>
    </location>
</feature>
<keyword evidence="2" id="KW-0812">Transmembrane</keyword>
<reference evidence="5" key="1">
    <citation type="submission" date="2020-02" db="EMBL/GenBank/DDBJ databases">
        <authorList>
            <person name="Meier V. D."/>
        </authorList>
    </citation>
    <scope>NUCLEOTIDE SEQUENCE</scope>
    <source>
        <strain evidence="5">AVDCRST_MAG89</strain>
    </source>
</reference>
<organism evidence="5">
    <name type="scientific">uncultured Gemmatimonadota bacterium</name>
    <dbReference type="NCBI Taxonomy" id="203437"/>
    <lineage>
        <taxon>Bacteria</taxon>
        <taxon>Pseudomonadati</taxon>
        <taxon>Gemmatimonadota</taxon>
        <taxon>environmental samples</taxon>
    </lineage>
</organism>